<dbReference type="GO" id="GO:0005975">
    <property type="term" value="P:carbohydrate metabolic process"/>
    <property type="evidence" value="ECO:0007669"/>
    <property type="project" value="InterPro"/>
</dbReference>
<name>A0A382FU12_9ZZZZ</name>
<dbReference type="Gene3D" id="2.70.98.10">
    <property type="match status" value="1"/>
</dbReference>
<evidence type="ECO:0000313" key="1">
    <source>
        <dbReference type="EMBL" id="SVB66065.1"/>
    </source>
</evidence>
<dbReference type="SUPFAM" id="SSF74650">
    <property type="entry name" value="Galactose mutarotase-like"/>
    <property type="match status" value="1"/>
</dbReference>
<dbReference type="AlphaFoldDB" id="A0A382FU12"/>
<reference evidence="1" key="1">
    <citation type="submission" date="2018-05" db="EMBL/GenBank/DDBJ databases">
        <authorList>
            <person name="Lanie J.A."/>
            <person name="Ng W.-L."/>
            <person name="Kazmierczak K.M."/>
            <person name="Andrzejewski T.M."/>
            <person name="Davidsen T.M."/>
            <person name="Wayne K.J."/>
            <person name="Tettelin H."/>
            <person name="Glass J.I."/>
            <person name="Rusch D."/>
            <person name="Podicherti R."/>
            <person name="Tsui H.-C.T."/>
            <person name="Winkler M.E."/>
        </authorList>
    </citation>
    <scope>NUCLEOTIDE SEQUENCE</scope>
</reference>
<gene>
    <name evidence="1" type="ORF">METZ01_LOCUS218919</name>
</gene>
<sequence>IVENDAKKVSIKLWTRPLRLPIKIEKTLKIMHDKPTLFIEENIVNESKTDLDIMWGHHIAFGLPFLENGAQIECNAKKMISEQAMPDSRRFKPGVETDWPSAINLNDQKENASIIPAESEFPYSELSYLSGFGEKGNYSIIDSDRNLGFHLSWDANIFKYLWYWQERYSTQDAPWWGNTYAIALEPWTSRWTPDPKQAINNGEWLSIPKDGTISTKLSASAIIP</sequence>
<organism evidence="1">
    <name type="scientific">marine metagenome</name>
    <dbReference type="NCBI Taxonomy" id="408172"/>
    <lineage>
        <taxon>unclassified sequences</taxon>
        <taxon>metagenomes</taxon>
        <taxon>ecological metagenomes</taxon>
    </lineage>
</organism>
<dbReference type="GO" id="GO:0003824">
    <property type="term" value="F:catalytic activity"/>
    <property type="evidence" value="ECO:0007669"/>
    <property type="project" value="InterPro"/>
</dbReference>
<protein>
    <recommendedName>
        <fullName evidence="2">DUF4432 family protein</fullName>
    </recommendedName>
</protein>
<evidence type="ECO:0008006" key="2">
    <source>
        <dbReference type="Google" id="ProtNLM"/>
    </source>
</evidence>
<dbReference type="InterPro" id="IPR014718">
    <property type="entry name" value="GH-type_carb-bd"/>
</dbReference>
<dbReference type="GO" id="GO:0030246">
    <property type="term" value="F:carbohydrate binding"/>
    <property type="evidence" value="ECO:0007669"/>
    <property type="project" value="InterPro"/>
</dbReference>
<proteinExistence type="predicted"/>
<dbReference type="EMBL" id="UINC01051652">
    <property type="protein sequence ID" value="SVB66065.1"/>
    <property type="molecule type" value="Genomic_DNA"/>
</dbReference>
<dbReference type="Pfam" id="PF14486">
    <property type="entry name" value="DUF4432"/>
    <property type="match status" value="1"/>
</dbReference>
<feature type="non-terminal residue" evidence="1">
    <location>
        <position position="1"/>
    </location>
</feature>
<dbReference type="InterPro" id="IPR027839">
    <property type="entry name" value="DUF4432"/>
</dbReference>
<accession>A0A382FU12</accession>
<dbReference type="InterPro" id="IPR011013">
    <property type="entry name" value="Gal_mutarotase_sf_dom"/>
</dbReference>